<organism evidence="3 4">
    <name type="scientific">Cucurbitaria berberidis CBS 394.84</name>
    <dbReference type="NCBI Taxonomy" id="1168544"/>
    <lineage>
        <taxon>Eukaryota</taxon>
        <taxon>Fungi</taxon>
        <taxon>Dikarya</taxon>
        <taxon>Ascomycota</taxon>
        <taxon>Pezizomycotina</taxon>
        <taxon>Dothideomycetes</taxon>
        <taxon>Pleosporomycetidae</taxon>
        <taxon>Pleosporales</taxon>
        <taxon>Pleosporineae</taxon>
        <taxon>Cucurbitariaceae</taxon>
        <taxon>Cucurbitaria</taxon>
    </lineage>
</organism>
<feature type="chain" id="PRO_5040239310" evidence="2">
    <location>
        <begin position="18"/>
        <end position="110"/>
    </location>
</feature>
<evidence type="ECO:0000256" key="2">
    <source>
        <dbReference type="SAM" id="SignalP"/>
    </source>
</evidence>
<feature type="transmembrane region" description="Helical" evidence="1">
    <location>
        <begin position="66"/>
        <end position="87"/>
    </location>
</feature>
<evidence type="ECO:0000313" key="3">
    <source>
        <dbReference type="EMBL" id="KAF1844475.1"/>
    </source>
</evidence>
<keyword evidence="1" id="KW-1133">Transmembrane helix</keyword>
<evidence type="ECO:0000313" key="4">
    <source>
        <dbReference type="Proteomes" id="UP000800039"/>
    </source>
</evidence>
<keyword evidence="4" id="KW-1185">Reference proteome</keyword>
<dbReference type="RefSeq" id="XP_040787038.1">
    <property type="nucleotide sequence ID" value="XM_040936766.1"/>
</dbReference>
<dbReference type="GeneID" id="63854016"/>
<proteinExistence type="predicted"/>
<keyword evidence="1" id="KW-0472">Membrane</keyword>
<feature type="signal peptide" evidence="2">
    <location>
        <begin position="1"/>
        <end position="17"/>
    </location>
</feature>
<sequence>MLAFSVICGGSITLSFAVNSFKPLTGEWEITGETMPSVIGMSNTLDFAVSYAINPSIDAMNVQNCFITVAMVALLCTFTFLPVVFFGKRLRKHSAPKYWEYIVTRAARGH</sequence>
<keyword evidence="2" id="KW-0732">Signal</keyword>
<dbReference type="Proteomes" id="UP000800039">
    <property type="component" value="Unassembled WGS sequence"/>
</dbReference>
<protein>
    <submittedName>
        <fullName evidence="3">Uncharacterized protein</fullName>
    </submittedName>
</protein>
<comment type="caution">
    <text evidence="3">The sequence shown here is derived from an EMBL/GenBank/DDBJ whole genome shotgun (WGS) entry which is preliminary data.</text>
</comment>
<name>A0A9P4L733_9PLEO</name>
<dbReference type="EMBL" id="ML976616">
    <property type="protein sequence ID" value="KAF1844475.1"/>
    <property type="molecule type" value="Genomic_DNA"/>
</dbReference>
<keyword evidence="1" id="KW-0812">Transmembrane</keyword>
<dbReference type="AlphaFoldDB" id="A0A9P4L733"/>
<evidence type="ECO:0000256" key="1">
    <source>
        <dbReference type="SAM" id="Phobius"/>
    </source>
</evidence>
<gene>
    <name evidence="3" type="ORF">K460DRAFT_404774</name>
</gene>
<reference evidence="3" key="1">
    <citation type="submission" date="2020-01" db="EMBL/GenBank/DDBJ databases">
        <authorList>
            <consortium name="DOE Joint Genome Institute"/>
            <person name="Haridas S."/>
            <person name="Albert R."/>
            <person name="Binder M."/>
            <person name="Bloem J."/>
            <person name="Labutti K."/>
            <person name="Salamov A."/>
            <person name="Andreopoulos B."/>
            <person name="Baker S.E."/>
            <person name="Barry K."/>
            <person name="Bills G."/>
            <person name="Bluhm B.H."/>
            <person name="Cannon C."/>
            <person name="Castanera R."/>
            <person name="Culley D.E."/>
            <person name="Daum C."/>
            <person name="Ezra D."/>
            <person name="Gonzalez J.B."/>
            <person name="Henrissat B."/>
            <person name="Kuo A."/>
            <person name="Liang C."/>
            <person name="Lipzen A."/>
            <person name="Lutzoni F."/>
            <person name="Magnuson J."/>
            <person name="Mondo S."/>
            <person name="Nolan M."/>
            <person name="Ohm R."/>
            <person name="Pangilinan J."/>
            <person name="Park H.-J."/>
            <person name="Ramirez L."/>
            <person name="Alfaro M."/>
            <person name="Sun H."/>
            <person name="Tritt A."/>
            <person name="Yoshinaga Y."/>
            <person name="Zwiers L.-H."/>
            <person name="Turgeon B.G."/>
            <person name="Goodwin S.B."/>
            <person name="Spatafora J.W."/>
            <person name="Crous P.W."/>
            <person name="Grigoriev I.V."/>
        </authorList>
    </citation>
    <scope>NUCLEOTIDE SEQUENCE</scope>
    <source>
        <strain evidence="3">CBS 394.84</strain>
    </source>
</reference>
<dbReference type="OrthoDB" id="5215911at2759"/>
<accession>A0A9P4L733</accession>